<name>A0A1M7TRA2_9FIRM</name>
<dbReference type="PRINTS" id="PR00726">
    <property type="entry name" value="LEXASERPTASE"/>
</dbReference>
<evidence type="ECO:0000256" key="1">
    <source>
        <dbReference type="ARBA" id="ARBA00007484"/>
    </source>
</evidence>
<reference evidence="10" key="1">
    <citation type="submission" date="2016-12" db="EMBL/GenBank/DDBJ databases">
        <authorList>
            <person name="Varghese N."/>
            <person name="Submissions S."/>
        </authorList>
    </citation>
    <scope>NUCLEOTIDE SEQUENCE [LARGE SCALE GENOMIC DNA]</scope>
    <source>
        <strain evidence="10">DSM 11544</strain>
    </source>
</reference>
<keyword evidence="6" id="KW-0742">SOS response</keyword>
<keyword evidence="5" id="KW-0234">DNA repair</keyword>
<dbReference type="PROSITE" id="PS50943">
    <property type="entry name" value="HTH_CROC1"/>
    <property type="match status" value="1"/>
</dbReference>
<sequence>MTLTGYTYTSGVMVLSSFGERLKKLREEKGLSLRQVEAATGITNSNLSKIERNRVSPSLDAALLISDYLNVSLDYLTKGIVKYNDAGGEQTQVLEIYTSLDENNRYALKTYAAFLLSGTRHNLWGGTSRHKHTGIEPEAESLKEERSVYLPLLGTAAAGLPIMSDELLEGFVPVPAARIKKNTYLIKVKGDSMIEAGINNGDLVIVAPQPGVENGEIALVKIDGEVTIKKFYRYDFEVRLKPANSSMKDMVVTDLAKLRILGKVTGIISAEEARQTIQQEFNAD</sequence>
<evidence type="ECO:0000256" key="3">
    <source>
        <dbReference type="ARBA" id="ARBA00022801"/>
    </source>
</evidence>
<dbReference type="InterPro" id="IPR001387">
    <property type="entry name" value="Cro/C1-type_HTH"/>
</dbReference>
<dbReference type="Gene3D" id="2.10.109.10">
    <property type="entry name" value="Umud Fragment, subunit A"/>
    <property type="match status" value="1"/>
</dbReference>
<dbReference type="PANTHER" id="PTHR33516">
    <property type="entry name" value="LEXA REPRESSOR"/>
    <property type="match status" value="1"/>
</dbReference>
<dbReference type="Proteomes" id="UP000184010">
    <property type="component" value="Unassembled WGS sequence"/>
</dbReference>
<dbReference type="SUPFAM" id="SSF51306">
    <property type="entry name" value="LexA/Signal peptidase"/>
    <property type="match status" value="1"/>
</dbReference>
<evidence type="ECO:0000256" key="4">
    <source>
        <dbReference type="ARBA" id="ARBA00022813"/>
    </source>
</evidence>
<dbReference type="SMART" id="SM00530">
    <property type="entry name" value="HTH_XRE"/>
    <property type="match status" value="1"/>
</dbReference>
<dbReference type="InterPro" id="IPR010982">
    <property type="entry name" value="Lambda_DNA-bd_dom_sf"/>
</dbReference>
<dbReference type="GO" id="GO:0006355">
    <property type="term" value="P:regulation of DNA-templated transcription"/>
    <property type="evidence" value="ECO:0007669"/>
    <property type="project" value="InterPro"/>
</dbReference>
<dbReference type="EMBL" id="FRDN01000007">
    <property type="protein sequence ID" value="SHN73196.1"/>
    <property type="molecule type" value="Genomic_DNA"/>
</dbReference>
<dbReference type="GO" id="GO:0003677">
    <property type="term" value="F:DNA binding"/>
    <property type="evidence" value="ECO:0007669"/>
    <property type="project" value="InterPro"/>
</dbReference>
<dbReference type="PANTHER" id="PTHR33516:SF2">
    <property type="entry name" value="LEXA REPRESSOR-RELATED"/>
    <property type="match status" value="1"/>
</dbReference>
<accession>A0A1M7TRA2</accession>
<dbReference type="InterPro" id="IPR050077">
    <property type="entry name" value="LexA_repressor"/>
</dbReference>
<evidence type="ECO:0000313" key="10">
    <source>
        <dbReference type="Proteomes" id="UP000184010"/>
    </source>
</evidence>
<dbReference type="GO" id="GO:0016787">
    <property type="term" value="F:hydrolase activity"/>
    <property type="evidence" value="ECO:0007669"/>
    <property type="project" value="UniProtKB-KW"/>
</dbReference>
<proteinExistence type="inferred from homology"/>
<keyword evidence="3 7" id="KW-0378">Hydrolase</keyword>
<dbReference type="Pfam" id="PF00717">
    <property type="entry name" value="Peptidase_S24"/>
    <property type="match status" value="1"/>
</dbReference>
<keyword evidence="10" id="KW-1185">Reference proteome</keyword>
<evidence type="ECO:0000256" key="2">
    <source>
        <dbReference type="ARBA" id="ARBA00022763"/>
    </source>
</evidence>
<dbReference type="InterPro" id="IPR039418">
    <property type="entry name" value="LexA-like"/>
</dbReference>
<dbReference type="InterPro" id="IPR006197">
    <property type="entry name" value="Peptidase_S24_LexA"/>
</dbReference>
<evidence type="ECO:0000313" key="9">
    <source>
        <dbReference type="EMBL" id="SHN73196.1"/>
    </source>
</evidence>
<dbReference type="AlphaFoldDB" id="A0A1M7TRA2"/>
<evidence type="ECO:0000256" key="6">
    <source>
        <dbReference type="ARBA" id="ARBA00023236"/>
    </source>
</evidence>
<feature type="domain" description="HTH cro/C1-type" evidence="8">
    <location>
        <begin position="22"/>
        <end position="76"/>
    </location>
</feature>
<organism evidence="9 10">
    <name type="scientific">Desulfitobacterium chlororespirans DSM 11544</name>
    <dbReference type="NCBI Taxonomy" id="1121395"/>
    <lineage>
        <taxon>Bacteria</taxon>
        <taxon>Bacillati</taxon>
        <taxon>Bacillota</taxon>
        <taxon>Clostridia</taxon>
        <taxon>Eubacteriales</taxon>
        <taxon>Desulfitobacteriaceae</taxon>
        <taxon>Desulfitobacterium</taxon>
    </lineage>
</organism>
<dbReference type="CDD" id="cd06529">
    <property type="entry name" value="S24_LexA-like"/>
    <property type="match status" value="1"/>
</dbReference>
<dbReference type="CDD" id="cd00093">
    <property type="entry name" value="HTH_XRE"/>
    <property type="match status" value="1"/>
</dbReference>
<dbReference type="Pfam" id="PF01381">
    <property type="entry name" value="HTH_3"/>
    <property type="match status" value="1"/>
</dbReference>
<keyword evidence="4 7" id="KW-0068">Autocatalytic cleavage</keyword>
<dbReference type="GO" id="GO:0009432">
    <property type="term" value="P:SOS response"/>
    <property type="evidence" value="ECO:0007669"/>
    <property type="project" value="UniProtKB-KW"/>
</dbReference>
<dbReference type="InterPro" id="IPR036286">
    <property type="entry name" value="LexA/Signal_pep-like_sf"/>
</dbReference>
<dbReference type="SUPFAM" id="SSF47413">
    <property type="entry name" value="lambda repressor-like DNA-binding domains"/>
    <property type="match status" value="1"/>
</dbReference>
<protein>
    <submittedName>
        <fullName evidence="9">Repressor LexA</fullName>
    </submittedName>
</protein>
<gene>
    <name evidence="9" type="ORF">SAMN02745215_02422</name>
</gene>
<dbReference type="InterPro" id="IPR015927">
    <property type="entry name" value="Peptidase_S24_S26A/B/C"/>
</dbReference>
<keyword evidence="2" id="KW-0227">DNA damage</keyword>
<dbReference type="GO" id="GO:0006281">
    <property type="term" value="P:DNA repair"/>
    <property type="evidence" value="ECO:0007669"/>
    <property type="project" value="UniProtKB-KW"/>
</dbReference>
<evidence type="ECO:0000256" key="5">
    <source>
        <dbReference type="ARBA" id="ARBA00023204"/>
    </source>
</evidence>
<evidence type="ECO:0000259" key="8">
    <source>
        <dbReference type="PROSITE" id="PS50943"/>
    </source>
</evidence>
<comment type="similarity">
    <text evidence="1 7">Belongs to the peptidase S24 family.</text>
</comment>
<evidence type="ECO:0000256" key="7">
    <source>
        <dbReference type="RuleBase" id="RU003991"/>
    </source>
</evidence>
<dbReference type="Gene3D" id="1.10.260.40">
    <property type="entry name" value="lambda repressor-like DNA-binding domains"/>
    <property type="match status" value="1"/>
</dbReference>
<dbReference type="STRING" id="1121395.SAMN02745215_02422"/>